<keyword evidence="3 7" id="KW-0813">Transport</keyword>
<evidence type="ECO:0000256" key="2">
    <source>
        <dbReference type="ARBA" id="ARBA00008974"/>
    </source>
</evidence>
<feature type="transmembrane region" description="Helical" evidence="8">
    <location>
        <begin position="50"/>
        <end position="75"/>
    </location>
</feature>
<evidence type="ECO:0000256" key="5">
    <source>
        <dbReference type="ARBA" id="ARBA00022989"/>
    </source>
</evidence>
<feature type="transmembrane region" description="Helical" evidence="8">
    <location>
        <begin position="23"/>
        <end position="44"/>
    </location>
</feature>
<comment type="subcellular location">
    <subcellularLocation>
        <location evidence="1">Membrane</location>
        <topology evidence="1">Multi-pass membrane protein</topology>
    </subcellularLocation>
</comment>
<evidence type="ECO:0000256" key="1">
    <source>
        <dbReference type="ARBA" id="ARBA00004141"/>
    </source>
</evidence>
<dbReference type="Pfam" id="PF02133">
    <property type="entry name" value="Transp_cyt_pur"/>
    <property type="match status" value="1"/>
</dbReference>
<dbReference type="GO" id="GO:0022857">
    <property type="term" value="F:transmembrane transporter activity"/>
    <property type="evidence" value="ECO:0007669"/>
    <property type="project" value="InterPro"/>
</dbReference>
<gene>
    <name evidence="9" type="ORF">GCM10011575_22300</name>
</gene>
<feature type="transmembrane region" description="Helical" evidence="8">
    <location>
        <begin position="280"/>
        <end position="302"/>
    </location>
</feature>
<feature type="transmembrane region" description="Helical" evidence="8">
    <location>
        <begin position="322"/>
        <end position="341"/>
    </location>
</feature>
<dbReference type="InterPro" id="IPR026030">
    <property type="entry name" value="Pur-cyt_permease_Fcy2/21/22"/>
</dbReference>
<organism evidence="9 10">
    <name type="scientific">Microlunatus endophyticus</name>
    <dbReference type="NCBI Taxonomy" id="1716077"/>
    <lineage>
        <taxon>Bacteria</taxon>
        <taxon>Bacillati</taxon>
        <taxon>Actinomycetota</taxon>
        <taxon>Actinomycetes</taxon>
        <taxon>Propionibacteriales</taxon>
        <taxon>Propionibacteriaceae</taxon>
        <taxon>Microlunatus</taxon>
    </lineage>
</organism>
<evidence type="ECO:0000256" key="6">
    <source>
        <dbReference type="ARBA" id="ARBA00023136"/>
    </source>
</evidence>
<feature type="transmembrane region" description="Helical" evidence="8">
    <location>
        <begin position="236"/>
        <end position="260"/>
    </location>
</feature>
<dbReference type="PANTHER" id="PTHR31806:SF1">
    <property type="entry name" value="PURINE-CYTOSINE PERMEASE FCY2-RELATED"/>
    <property type="match status" value="1"/>
</dbReference>
<evidence type="ECO:0000256" key="7">
    <source>
        <dbReference type="PIRNR" id="PIRNR002744"/>
    </source>
</evidence>
<name>A0A917W4S4_9ACTN</name>
<dbReference type="AlphaFoldDB" id="A0A917W4S4"/>
<dbReference type="PIRSF" id="PIRSF002744">
    <property type="entry name" value="Pur-cyt_permease"/>
    <property type="match status" value="1"/>
</dbReference>
<feature type="transmembrane region" description="Helical" evidence="8">
    <location>
        <begin position="438"/>
        <end position="459"/>
    </location>
</feature>
<dbReference type="PANTHER" id="PTHR31806">
    <property type="entry name" value="PURINE-CYTOSINE PERMEASE FCY2-RELATED"/>
    <property type="match status" value="1"/>
</dbReference>
<feature type="transmembrane region" description="Helical" evidence="8">
    <location>
        <begin position="353"/>
        <end position="374"/>
    </location>
</feature>
<dbReference type="GO" id="GO:0005886">
    <property type="term" value="C:plasma membrane"/>
    <property type="evidence" value="ECO:0007669"/>
    <property type="project" value="TreeGrafter"/>
</dbReference>
<accession>A0A917W4S4</accession>
<comment type="similarity">
    <text evidence="2 7">Belongs to the purine-cytosine permease (2.A.39) family.</text>
</comment>
<dbReference type="EMBL" id="BMMZ01000004">
    <property type="protein sequence ID" value="GGL63334.1"/>
    <property type="molecule type" value="Genomic_DNA"/>
</dbReference>
<evidence type="ECO:0000256" key="8">
    <source>
        <dbReference type="SAM" id="Phobius"/>
    </source>
</evidence>
<feature type="transmembrane region" description="Helical" evidence="8">
    <location>
        <begin position="197"/>
        <end position="216"/>
    </location>
</feature>
<feature type="transmembrane region" description="Helical" evidence="8">
    <location>
        <begin position="96"/>
        <end position="118"/>
    </location>
</feature>
<keyword evidence="6 7" id="KW-0472">Membrane</keyword>
<reference evidence="9" key="2">
    <citation type="submission" date="2020-09" db="EMBL/GenBank/DDBJ databases">
        <authorList>
            <person name="Sun Q."/>
            <person name="Zhou Y."/>
        </authorList>
    </citation>
    <scope>NUCLEOTIDE SEQUENCE</scope>
    <source>
        <strain evidence="9">CGMCC 4.7306</strain>
    </source>
</reference>
<feature type="transmembrane region" description="Helical" evidence="8">
    <location>
        <begin position="394"/>
        <end position="418"/>
    </location>
</feature>
<comment type="caution">
    <text evidence="9">The sequence shown here is derived from an EMBL/GenBank/DDBJ whole genome shotgun (WGS) entry which is preliminary data.</text>
</comment>
<feature type="transmembrane region" description="Helical" evidence="8">
    <location>
        <begin position="164"/>
        <end position="185"/>
    </location>
</feature>
<keyword evidence="5 8" id="KW-1133">Transmembrane helix</keyword>
<dbReference type="InterPro" id="IPR001248">
    <property type="entry name" value="Pur-cyt_permease"/>
</dbReference>
<reference evidence="9" key="1">
    <citation type="journal article" date="2014" name="Int. J. Syst. Evol. Microbiol.">
        <title>Complete genome sequence of Corynebacterium casei LMG S-19264T (=DSM 44701T), isolated from a smear-ripened cheese.</title>
        <authorList>
            <consortium name="US DOE Joint Genome Institute (JGI-PGF)"/>
            <person name="Walter F."/>
            <person name="Albersmeier A."/>
            <person name="Kalinowski J."/>
            <person name="Ruckert C."/>
        </authorList>
    </citation>
    <scope>NUCLEOTIDE SEQUENCE</scope>
    <source>
        <strain evidence="9">CGMCC 4.7306</strain>
    </source>
</reference>
<evidence type="ECO:0000313" key="10">
    <source>
        <dbReference type="Proteomes" id="UP000613840"/>
    </source>
</evidence>
<proteinExistence type="inferred from homology"/>
<dbReference type="Proteomes" id="UP000613840">
    <property type="component" value="Unassembled WGS sequence"/>
</dbReference>
<keyword evidence="10" id="KW-1185">Reference proteome</keyword>
<dbReference type="Gene3D" id="1.10.4160.10">
    <property type="entry name" value="Hydantoin permease"/>
    <property type="match status" value="1"/>
</dbReference>
<sequence length="470" mass="49114">MGVERNGINTIAEEERHGAPRSLFWPWFAANVSVLGISYGSFVLGFGLSAIQAIVVGVVGTVLSFVLCGVISLVGKRGSAPTMVLARPAFGVRGSRLPAVVSWLITVGWETALTALAVLATTTVFSELGWDAGTPTKLVALVVVAVLIVGSGIVGFTLIMRLQVWITIITGVLTIVYGILVAGHIDTANLGSLTSGGVAAMIGALIFMMTAFGLSWANMAGDFSRYLPRSVSNAAVVGWTTFGAALAPVLLLVFGILLAGSSKTLNDKVAADPIGALTTLLPTWFLVPFAVVAVLGLVGGAVLDIYSSGLALLTAGLPVPRWLAAGIDGTIMIIGSVYIVFFANDFLGPFQGFLITLGVPIAAWAGVMIADIVLRRSDYDANDLQDPAGRYGDINWIAIILMLLGTAVGWGLVTNTYAGWLSWQGYLLGPIGGKTGSWAYANLGVLAAMVIGFAGHLIFNRTSVRRQDLR</sequence>
<evidence type="ECO:0000256" key="3">
    <source>
        <dbReference type="ARBA" id="ARBA00022448"/>
    </source>
</evidence>
<protein>
    <submittedName>
        <fullName evidence="9">Allantoin permease</fullName>
    </submittedName>
</protein>
<evidence type="ECO:0000313" key="9">
    <source>
        <dbReference type="EMBL" id="GGL63334.1"/>
    </source>
</evidence>
<feature type="transmembrane region" description="Helical" evidence="8">
    <location>
        <begin position="138"/>
        <end position="159"/>
    </location>
</feature>
<keyword evidence="4 8" id="KW-0812">Transmembrane</keyword>
<evidence type="ECO:0000256" key="4">
    <source>
        <dbReference type="ARBA" id="ARBA00022692"/>
    </source>
</evidence>